<keyword evidence="4" id="KW-0479">Metal-binding</keyword>
<evidence type="ECO:0000256" key="8">
    <source>
        <dbReference type="ARBA" id="ARBA00022946"/>
    </source>
</evidence>
<dbReference type="GO" id="GO:0046872">
    <property type="term" value="F:metal ion binding"/>
    <property type="evidence" value="ECO:0007669"/>
    <property type="project" value="UniProtKB-KW"/>
</dbReference>
<evidence type="ECO:0000256" key="2">
    <source>
        <dbReference type="ARBA" id="ARBA00022532"/>
    </source>
</evidence>
<keyword evidence="2" id="KW-0816">Tricarboxylic acid cycle</keyword>
<organism evidence="11 12">
    <name type="scientific">Ophiocordyceps sinensis</name>
    <dbReference type="NCBI Taxonomy" id="72228"/>
    <lineage>
        <taxon>Eukaryota</taxon>
        <taxon>Fungi</taxon>
        <taxon>Dikarya</taxon>
        <taxon>Ascomycota</taxon>
        <taxon>Pezizomycotina</taxon>
        <taxon>Sordariomycetes</taxon>
        <taxon>Hypocreomycetidae</taxon>
        <taxon>Hypocreales</taxon>
        <taxon>Ophiocordycipitaceae</taxon>
        <taxon>Ophiocordyceps</taxon>
    </lineage>
</organism>
<dbReference type="InterPro" id="IPR017866">
    <property type="entry name" value="Succ-CoA_synthase_bsu_CS"/>
</dbReference>
<dbReference type="InterPro" id="IPR016102">
    <property type="entry name" value="Succinyl-CoA_synth-like"/>
</dbReference>
<evidence type="ECO:0000256" key="3">
    <source>
        <dbReference type="ARBA" id="ARBA00022598"/>
    </source>
</evidence>
<evidence type="ECO:0000256" key="4">
    <source>
        <dbReference type="ARBA" id="ARBA00022723"/>
    </source>
</evidence>
<evidence type="ECO:0000313" key="11">
    <source>
        <dbReference type="EMBL" id="KAF4504139.1"/>
    </source>
</evidence>
<keyword evidence="12" id="KW-1185">Reference proteome</keyword>
<dbReference type="UniPathway" id="UPA00223">
    <property type="reaction ID" value="UER00999"/>
</dbReference>
<dbReference type="InterPro" id="IPR005811">
    <property type="entry name" value="SUCC_ACL_C"/>
</dbReference>
<name>A0A8H4LR11_9HYPO</name>
<dbReference type="GO" id="GO:0006104">
    <property type="term" value="P:succinyl-CoA metabolic process"/>
    <property type="evidence" value="ECO:0007669"/>
    <property type="project" value="TreeGrafter"/>
</dbReference>
<evidence type="ECO:0000259" key="10">
    <source>
        <dbReference type="Pfam" id="PF08442"/>
    </source>
</evidence>
<evidence type="ECO:0000256" key="7">
    <source>
        <dbReference type="ARBA" id="ARBA00022842"/>
    </source>
</evidence>
<evidence type="ECO:0000313" key="12">
    <source>
        <dbReference type="Proteomes" id="UP000557566"/>
    </source>
</evidence>
<dbReference type="InterPro" id="IPR005809">
    <property type="entry name" value="Succ_CoA_ligase-like_bsu"/>
</dbReference>
<dbReference type="Pfam" id="PF08442">
    <property type="entry name" value="ATP-grasp_2"/>
    <property type="match status" value="1"/>
</dbReference>
<dbReference type="PANTHER" id="PTHR11815:SF1">
    <property type="entry name" value="SUCCINATE--COA LIGASE [ADP-FORMING] SUBUNIT BETA, MITOCHONDRIAL"/>
    <property type="match status" value="1"/>
</dbReference>
<protein>
    <recommendedName>
        <fullName evidence="13">Succinyl-CoA synthetase beta chain</fullName>
    </recommendedName>
</protein>
<dbReference type="Gene3D" id="3.30.470.20">
    <property type="entry name" value="ATP-grasp fold, B domain"/>
    <property type="match status" value="1"/>
</dbReference>
<reference evidence="11 12" key="1">
    <citation type="journal article" date="2020" name="Genome Biol. Evol.">
        <title>A new high-quality draft genome assembly of the Chinese cordyceps Ophiocordyceps sinensis.</title>
        <authorList>
            <person name="Shu R."/>
            <person name="Zhang J."/>
            <person name="Meng Q."/>
            <person name="Zhang H."/>
            <person name="Zhou G."/>
            <person name="Li M."/>
            <person name="Wu P."/>
            <person name="Zhao Y."/>
            <person name="Chen C."/>
            <person name="Qin Q."/>
        </authorList>
    </citation>
    <scope>NUCLEOTIDE SEQUENCE [LARGE SCALE GENOMIC DNA]</scope>
    <source>
        <strain evidence="11 12">IOZ07</strain>
    </source>
</reference>
<evidence type="ECO:0000259" key="9">
    <source>
        <dbReference type="Pfam" id="PF00549"/>
    </source>
</evidence>
<keyword evidence="5" id="KW-0547">Nucleotide-binding</keyword>
<proteinExistence type="predicted"/>
<dbReference type="GO" id="GO:0042709">
    <property type="term" value="C:succinate-CoA ligase complex"/>
    <property type="evidence" value="ECO:0007669"/>
    <property type="project" value="TreeGrafter"/>
</dbReference>
<dbReference type="Gene3D" id="3.40.50.261">
    <property type="entry name" value="Succinyl-CoA synthetase domains"/>
    <property type="match status" value="1"/>
</dbReference>
<dbReference type="SUPFAM" id="SSF52210">
    <property type="entry name" value="Succinyl-CoA synthetase domains"/>
    <property type="match status" value="1"/>
</dbReference>
<dbReference type="SUPFAM" id="SSF56059">
    <property type="entry name" value="Glutathione synthetase ATP-binding domain-like"/>
    <property type="match status" value="1"/>
</dbReference>
<dbReference type="PROSITE" id="PS01217">
    <property type="entry name" value="SUCCINYL_COA_LIG_3"/>
    <property type="match status" value="1"/>
</dbReference>
<gene>
    <name evidence="11" type="ORF">G6O67_008750</name>
</gene>
<dbReference type="GO" id="GO:0005739">
    <property type="term" value="C:mitochondrion"/>
    <property type="evidence" value="ECO:0007669"/>
    <property type="project" value="TreeGrafter"/>
</dbReference>
<keyword evidence="6" id="KW-0067">ATP-binding</keyword>
<dbReference type="Proteomes" id="UP000557566">
    <property type="component" value="Unassembled WGS sequence"/>
</dbReference>
<dbReference type="OrthoDB" id="1664372at2759"/>
<dbReference type="GO" id="GO:0005524">
    <property type="term" value="F:ATP binding"/>
    <property type="evidence" value="ECO:0007669"/>
    <property type="project" value="UniProtKB-KW"/>
</dbReference>
<dbReference type="GO" id="GO:0004775">
    <property type="term" value="F:succinate-CoA ligase (ADP-forming) activity"/>
    <property type="evidence" value="ECO:0007669"/>
    <property type="project" value="TreeGrafter"/>
</dbReference>
<dbReference type="FunFam" id="3.40.50.261:FF:000001">
    <property type="entry name" value="Succinate--CoA ligase [ADP-forming] subunit beta"/>
    <property type="match status" value="1"/>
</dbReference>
<dbReference type="Pfam" id="PF00549">
    <property type="entry name" value="Ligase_CoA"/>
    <property type="match status" value="1"/>
</dbReference>
<comment type="pathway">
    <text evidence="1">Carbohydrate metabolism; tricarboxylic acid cycle; succinate from succinyl-CoA (ligase route): step 1/1.</text>
</comment>
<keyword evidence="3" id="KW-0436">Ligase</keyword>
<dbReference type="EMBL" id="JAAVMX010000012">
    <property type="protein sequence ID" value="KAF4504139.1"/>
    <property type="molecule type" value="Genomic_DNA"/>
</dbReference>
<dbReference type="PANTHER" id="PTHR11815">
    <property type="entry name" value="SUCCINYL-COA SYNTHETASE BETA CHAIN"/>
    <property type="match status" value="1"/>
</dbReference>
<sequence>MALCRMPWRLMRMTPQVPSRPRLSADVALQCTIKRQRRHLSLHEHQSQKLLSQLGVPVARSVSEVGEAIDKLGKANWYLAMTIDREIYGPVIVVSKRGGRDIGEIARRFPDSISTFHFGLSSGITPDVVADMSMRLGTRGRQAKNLKHLVEQMFDIFSRREATMLEINPLACSGDGTFTSISSRFVLDDAAAKRQPETFALGEASDEVSEVSDSDSDSVLAEKHGLVYVRMDGNVGNVVNGAGLAMATNDAISFEGGASANFLDAGGKATKETMQQALGIVTRDDRVKAILVNIYGGLTRCDMVAEAIIAAAVSVPMVVRLQGTNSERGFRLLGEANLGLLYVESDFGRAARRVVELAESARVTMP</sequence>
<dbReference type="InterPro" id="IPR013650">
    <property type="entry name" value="ATP-grasp_succ-CoA_synth-type"/>
</dbReference>
<evidence type="ECO:0000256" key="5">
    <source>
        <dbReference type="ARBA" id="ARBA00022741"/>
    </source>
</evidence>
<keyword evidence="8" id="KW-0809">Transit peptide</keyword>
<dbReference type="AlphaFoldDB" id="A0A8H4LR11"/>
<accession>A0A8H4LR11</accession>
<dbReference type="GO" id="GO:0006099">
    <property type="term" value="P:tricarboxylic acid cycle"/>
    <property type="evidence" value="ECO:0007669"/>
    <property type="project" value="UniProtKB-UniPathway"/>
</dbReference>
<evidence type="ECO:0000256" key="1">
    <source>
        <dbReference type="ARBA" id="ARBA00005064"/>
    </source>
</evidence>
<dbReference type="PIRSF" id="PIRSF001554">
    <property type="entry name" value="SucCS_beta"/>
    <property type="match status" value="1"/>
</dbReference>
<evidence type="ECO:0000256" key="6">
    <source>
        <dbReference type="ARBA" id="ARBA00022840"/>
    </source>
</evidence>
<feature type="domain" description="ATP-citrate synthase/succinyl-CoA ligase C-terminal" evidence="9">
    <location>
        <begin position="238"/>
        <end position="329"/>
    </location>
</feature>
<feature type="domain" description="ATP-grasp fold succinyl-CoA synthetase-type" evidence="10">
    <location>
        <begin position="76"/>
        <end position="171"/>
    </location>
</feature>
<keyword evidence="7" id="KW-0460">Magnesium</keyword>
<evidence type="ECO:0008006" key="13">
    <source>
        <dbReference type="Google" id="ProtNLM"/>
    </source>
</evidence>
<comment type="caution">
    <text evidence="11">The sequence shown here is derived from an EMBL/GenBank/DDBJ whole genome shotgun (WGS) entry which is preliminary data.</text>
</comment>